<sequence length="120" mass="13849">VIDAIWSGKIVYTAESSRSLLRDAYKMSPIHYYDPQLFEYSILIPYRLKIPAIRSVLEYGNFLVLFVLFVITLEFYDPDNINSHEKIFMVYATGFVLEKLAAMQEHGLRGALAHALQDML</sequence>
<comment type="caution">
    <text evidence="1">The sequence shown here is derived from an EMBL/GenBank/DDBJ whole genome shotgun (WGS) entry which is preliminary data.</text>
</comment>
<gene>
    <name evidence="1" type="ORF">ACOLOM_LOCUS12430</name>
</gene>
<reference evidence="1" key="1">
    <citation type="submission" date="2021-06" db="EMBL/GenBank/DDBJ databases">
        <authorList>
            <person name="Kallberg Y."/>
            <person name="Tangrot J."/>
            <person name="Rosling A."/>
        </authorList>
    </citation>
    <scope>NUCLEOTIDE SEQUENCE</scope>
    <source>
        <strain evidence="1">CL356</strain>
    </source>
</reference>
<name>A0ACA9QEY9_9GLOM</name>
<accession>A0ACA9QEY9</accession>
<dbReference type="Proteomes" id="UP000789525">
    <property type="component" value="Unassembled WGS sequence"/>
</dbReference>
<keyword evidence="2" id="KW-1185">Reference proteome</keyword>
<evidence type="ECO:0000313" key="2">
    <source>
        <dbReference type="Proteomes" id="UP000789525"/>
    </source>
</evidence>
<protein>
    <submittedName>
        <fullName evidence="1">11177_t:CDS:1</fullName>
    </submittedName>
</protein>
<feature type="non-terminal residue" evidence="1">
    <location>
        <position position="1"/>
    </location>
</feature>
<proteinExistence type="predicted"/>
<organism evidence="1 2">
    <name type="scientific">Acaulospora colombiana</name>
    <dbReference type="NCBI Taxonomy" id="27376"/>
    <lineage>
        <taxon>Eukaryota</taxon>
        <taxon>Fungi</taxon>
        <taxon>Fungi incertae sedis</taxon>
        <taxon>Mucoromycota</taxon>
        <taxon>Glomeromycotina</taxon>
        <taxon>Glomeromycetes</taxon>
        <taxon>Diversisporales</taxon>
        <taxon>Acaulosporaceae</taxon>
        <taxon>Acaulospora</taxon>
    </lineage>
</organism>
<evidence type="ECO:0000313" key="1">
    <source>
        <dbReference type="EMBL" id="CAG8745716.1"/>
    </source>
</evidence>
<dbReference type="EMBL" id="CAJVPT010050283">
    <property type="protein sequence ID" value="CAG8745716.1"/>
    <property type="molecule type" value="Genomic_DNA"/>
</dbReference>